<protein>
    <submittedName>
        <fullName evidence="2">Uncharacterized protein</fullName>
    </submittedName>
</protein>
<feature type="region of interest" description="Disordered" evidence="1">
    <location>
        <begin position="38"/>
        <end position="64"/>
    </location>
</feature>
<reference evidence="3" key="1">
    <citation type="submission" date="2016-07" db="EMBL/GenBank/DDBJ databases">
        <title>Sequence Frankia sp. strain CcI1.17.</title>
        <authorList>
            <person name="Ghodhbane-Gtari F."/>
            <person name="Swanson E."/>
            <person name="Gueddou A."/>
            <person name="Morris K."/>
            <person name="Hezbri K."/>
            <person name="Ktari A."/>
            <person name="Nouioui I."/>
            <person name="Abebe-Akele F."/>
            <person name="Simpson S."/>
            <person name="Thomas K."/>
            <person name="Gtari M."/>
            <person name="Tisa L.S."/>
            <person name="Hurst S."/>
        </authorList>
    </citation>
    <scope>NUCLEOTIDE SEQUENCE [LARGE SCALE GENOMIC DNA]</scope>
    <source>
        <strain evidence="3">Cc1.17</strain>
    </source>
</reference>
<evidence type="ECO:0000313" key="2">
    <source>
        <dbReference type="EMBL" id="OHV29781.1"/>
    </source>
</evidence>
<proteinExistence type="predicted"/>
<evidence type="ECO:0000313" key="3">
    <source>
        <dbReference type="Proteomes" id="UP000179627"/>
    </source>
</evidence>
<name>A0A1S1Q8G1_9ACTN</name>
<sequence length="64" mass="7205">MLPVRIRDVVGTIIASGLRITGAWSAYPDRVLPRVRSRRDNATEVRPVSGWRQGESMNGRRDSL</sequence>
<evidence type="ECO:0000256" key="1">
    <source>
        <dbReference type="SAM" id="MobiDB-lite"/>
    </source>
</evidence>
<keyword evidence="3" id="KW-1185">Reference proteome</keyword>
<comment type="caution">
    <text evidence="2">The sequence shown here is derived from an EMBL/GenBank/DDBJ whole genome shotgun (WGS) entry which is preliminary data.</text>
</comment>
<dbReference type="AlphaFoldDB" id="A0A1S1Q8G1"/>
<gene>
    <name evidence="2" type="ORF">CC117_28655</name>
</gene>
<dbReference type="EMBL" id="MBLM01000159">
    <property type="protein sequence ID" value="OHV29781.1"/>
    <property type="molecule type" value="Genomic_DNA"/>
</dbReference>
<organism evidence="2 3">
    <name type="scientific">Parafrankia colletiae</name>
    <dbReference type="NCBI Taxonomy" id="573497"/>
    <lineage>
        <taxon>Bacteria</taxon>
        <taxon>Bacillati</taxon>
        <taxon>Actinomycetota</taxon>
        <taxon>Actinomycetes</taxon>
        <taxon>Frankiales</taxon>
        <taxon>Frankiaceae</taxon>
        <taxon>Parafrankia</taxon>
    </lineage>
</organism>
<accession>A0A1S1Q8G1</accession>
<dbReference type="Proteomes" id="UP000179627">
    <property type="component" value="Unassembled WGS sequence"/>
</dbReference>